<dbReference type="GO" id="GO:0005634">
    <property type="term" value="C:nucleus"/>
    <property type="evidence" value="ECO:0007669"/>
    <property type="project" value="TreeGrafter"/>
</dbReference>
<dbReference type="GO" id="GO:0006260">
    <property type="term" value="P:DNA replication"/>
    <property type="evidence" value="ECO:0007669"/>
    <property type="project" value="UniProtKB-KW"/>
</dbReference>
<feature type="compositionally biased region" description="Acidic residues" evidence="2">
    <location>
        <begin position="284"/>
        <end position="294"/>
    </location>
</feature>
<keyword evidence="1" id="KW-0235">DNA replication</keyword>
<dbReference type="SUPFAM" id="SSF52540">
    <property type="entry name" value="P-loop containing nucleoside triphosphate hydrolases"/>
    <property type="match status" value="1"/>
</dbReference>
<dbReference type="OrthoDB" id="9996895at2759"/>
<dbReference type="AlphaFoldDB" id="A0A1Y2I079"/>
<feature type="non-terminal residue" evidence="3">
    <location>
        <position position="757"/>
    </location>
</feature>
<evidence type="ECO:0000313" key="4">
    <source>
        <dbReference type="Proteomes" id="UP000193411"/>
    </source>
</evidence>
<name>A0A1Y2I079_9FUNG</name>
<evidence type="ECO:0000313" key="3">
    <source>
        <dbReference type="EMBL" id="ORZ39383.1"/>
    </source>
</evidence>
<sequence>MASAARKPASDDEFVSDAGDSDVIVEAHADPEVLEQARILAMIQARKRSDELMRKFYKPPAGDAALGVGQGAGGGFFAPKQRKRQVDEVVVVDADGDSEFQVIERHAGEQPHVDQFNHPIRKLASGPKVKEVPAPWPSRENMHVGRVLASEPRVSRRHTMTAPTCISKIDLAHIPSWLLADFGPPPLAPTLTASSFSPNSPHSSTQNTLLWTDKYAPCSIRDLCGSHLRHAGRQILAWLQEQLSASGSECVGAPKRVRDRVLGGKGKRGDADMDDFVVEDSDVESAIESDGDQGDNEHVDSIGSGSDQDEGDDHVFDERDPSDDDDFIGPSSRRRHTRNPHAPRRPPHPAHKSKPRYGPGALVLSGPSGAGKSRSCTPLHPGHRRAARDIEQMLGQVADTHTVRAPIGSGGVLVVDAANVVFEEDRSMWQGVASVAVKTRRPLVIVVDDECEDEVHRDLVHIGLKVRIERPAVEAVVRRVAAVLKRERPNVEWSDNAIKRVVAGRGIGGQADLRAALMQVQFESARPVVHDADEQNFNGACLMTQGGEALLDGLAQQLDLRAACDVLESAVDRAIPYRSQPELPPATHPDSLAVDLDTTLVVPSCIMYHQAAVAVDKTVEWIQHLLPSRVAKHSPDVHFAPDPPALVKILHAWTRCQRSGAPTVTPTGMRVDLVPAITHLARLDLVCMDEADMAMAAAASGGARRTRRRMYRPAVRLEGVKREELEEIVAHRSVFCIGEGEHEADRGRIWKLGCLSR</sequence>
<organism evidence="3 4">
    <name type="scientific">Catenaria anguillulae PL171</name>
    <dbReference type="NCBI Taxonomy" id="765915"/>
    <lineage>
        <taxon>Eukaryota</taxon>
        <taxon>Fungi</taxon>
        <taxon>Fungi incertae sedis</taxon>
        <taxon>Blastocladiomycota</taxon>
        <taxon>Blastocladiomycetes</taxon>
        <taxon>Blastocladiales</taxon>
        <taxon>Catenariaceae</taxon>
        <taxon>Catenaria</taxon>
    </lineage>
</organism>
<evidence type="ECO:0000256" key="1">
    <source>
        <dbReference type="ARBA" id="ARBA00022705"/>
    </source>
</evidence>
<dbReference type="STRING" id="765915.A0A1Y2I079"/>
<dbReference type="Gene3D" id="3.40.50.300">
    <property type="entry name" value="P-loop containing nucleotide triphosphate hydrolases"/>
    <property type="match status" value="1"/>
</dbReference>
<accession>A0A1Y2I079</accession>
<dbReference type="Proteomes" id="UP000193411">
    <property type="component" value="Unassembled WGS sequence"/>
</dbReference>
<keyword evidence="4" id="KW-1185">Reference proteome</keyword>
<gene>
    <name evidence="3" type="ORF">BCR44DRAFT_1426428</name>
</gene>
<feature type="compositionally biased region" description="Basic residues" evidence="2">
    <location>
        <begin position="332"/>
        <end position="355"/>
    </location>
</feature>
<reference evidence="3 4" key="1">
    <citation type="submission" date="2016-07" db="EMBL/GenBank/DDBJ databases">
        <title>Pervasive Adenine N6-methylation of Active Genes in Fungi.</title>
        <authorList>
            <consortium name="DOE Joint Genome Institute"/>
            <person name="Mondo S.J."/>
            <person name="Dannebaum R.O."/>
            <person name="Kuo R.C."/>
            <person name="Labutti K."/>
            <person name="Haridas S."/>
            <person name="Kuo A."/>
            <person name="Salamov A."/>
            <person name="Ahrendt S.R."/>
            <person name="Lipzen A."/>
            <person name="Sullivan W."/>
            <person name="Andreopoulos W.B."/>
            <person name="Clum A."/>
            <person name="Lindquist E."/>
            <person name="Daum C."/>
            <person name="Ramamoorthy G.K."/>
            <person name="Gryganskyi A."/>
            <person name="Culley D."/>
            <person name="Magnuson J.K."/>
            <person name="James T.Y."/>
            <person name="O'Malley M.A."/>
            <person name="Stajich J.E."/>
            <person name="Spatafora J.W."/>
            <person name="Visel A."/>
            <person name="Grigoriev I.V."/>
        </authorList>
    </citation>
    <scope>NUCLEOTIDE SEQUENCE [LARGE SCALE GENOMIC DNA]</scope>
    <source>
        <strain evidence="3 4">PL171</strain>
    </source>
</reference>
<proteinExistence type="predicted"/>
<dbReference type="EMBL" id="MCFL01000005">
    <property type="protein sequence ID" value="ORZ39383.1"/>
    <property type="molecule type" value="Genomic_DNA"/>
</dbReference>
<dbReference type="GO" id="GO:0003677">
    <property type="term" value="F:DNA binding"/>
    <property type="evidence" value="ECO:0007669"/>
    <property type="project" value="TreeGrafter"/>
</dbReference>
<dbReference type="InterPro" id="IPR027417">
    <property type="entry name" value="P-loop_NTPase"/>
</dbReference>
<evidence type="ECO:0000256" key="2">
    <source>
        <dbReference type="SAM" id="MobiDB-lite"/>
    </source>
</evidence>
<dbReference type="PANTHER" id="PTHR23389:SF6">
    <property type="entry name" value="REPLICATION FACTOR C SUBUNIT 1"/>
    <property type="match status" value="1"/>
</dbReference>
<dbReference type="PANTHER" id="PTHR23389">
    <property type="entry name" value="CHROMOSOME TRANSMISSION FIDELITY FACTOR 18"/>
    <property type="match status" value="1"/>
</dbReference>
<protein>
    <submittedName>
        <fullName evidence="3">Uncharacterized protein</fullName>
    </submittedName>
</protein>
<comment type="caution">
    <text evidence="3">The sequence shown here is derived from an EMBL/GenBank/DDBJ whole genome shotgun (WGS) entry which is preliminary data.</text>
</comment>
<feature type="region of interest" description="Disordered" evidence="2">
    <location>
        <begin position="284"/>
        <end position="382"/>
    </location>
</feature>